<sequence>MSSSAQSMPVVACGRKTAVGKPISQFLLPEYEVIHFMLSYEAAEAELPHLLAGRDPRSQNPNDVGTHDYSRPPRAVIFGRGFEPEQVEELKKKFAGIAKEPVAWVRGNPADVPVGGPGPDYAQKVGVDMKKVLDKWRDAGGKDEEILVY</sequence>
<gene>
    <name evidence="2" type="ORF">Aspvir_001752</name>
</gene>
<evidence type="ECO:0000313" key="2">
    <source>
        <dbReference type="EMBL" id="GIK06109.1"/>
    </source>
</evidence>
<keyword evidence="3" id="KW-1185">Reference proteome</keyword>
<dbReference type="Proteomes" id="UP000710440">
    <property type="component" value="Unassembled WGS sequence"/>
</dbReference>
<name>A0A9P3C1L8_ASPVI</name>
<dbReference type="EMBL" id="BOPL01000010">
    <property type="protein sequence ID" value="GIK06109.1"/>
    <property type="molecule type" value="Genomic_DNA"/>
</dbReference>
<reference evidence="2 3" key="1">
    <citation type="submission" date="2021-02" db="EMBL/GenBank/DDBJ databases">
        <title>Pan-genome distribution and transcriptional activeness of fungal secondary metabolism genes in Aspergillus section Fumigati.</title>
        <authorList>
            <person name="Takahashi H."/>
            <person name="Umemura M."/>
            <person name="Ninomiya A."/>
            <person name="Kusuya Y."/>
            <person name="Urayama S."/>
            <person name="Shimizu M."/>
            <person name="Watanabe A."/>
            <person name="Kamei K."/>
            <person name="Yaguchi T."/>
            <person name="Hagiwara D."/>
        </authorList>
    </citation>
    <scope>NUCLEOTIDE SEQUENCE [LARGE SCALE GENOMIC DNA]</scope>
    <source>
        <strain evidence="2 3">IFM 47045</strain>
    </source>
</reference>
<comment type="caution">
    <text evidence="2">The sequence shown here is derived from an EMBL/GenBank/DDBJ whole genome shotgun (WGS) entry which is preliminary data.</text>
</comment>
<dbReference type="RefSeq" id="XP_043129295.1">
    <property type="nucleotide sequence ID" value="XM_043273360.1"/>
</dbReference>
<proteinExistence type="predicted"/>
<feature type="region of interest" description="Disordered" evidence="1">
    <location>
        <begin position="52"/>
        <end position="72"/>
    </location>
</feature>
<accession>A0A9P3C1L8</accession>
<protein>
    <submittedName>
        <fullName evidence="2">Uncharacterized protein</fullName>
    </submittedName>
</protein>
<evidence type="ECO:0000313" key="3">
    <source>
        <dbReference type="Proteomes" id="UP000710440"/>
    </source>
</evidence>
<dbReference type="GeneID" id="66929734"/>
<evidence type="ECO:0000256" key="1">
    <source>
        <dbReference type="SAM" id="MobiDB-lite"/>
    </source>
</evidence>
<dbReference type="AlphaFoldDB" id="A0A9P3C1L8"/>
<dbReference type="OrthoDB" id="3649348at2759"/>
<organism evidence="2 3">
    <name type="scientific">Aspergillus viridinutans</name>
    <dbReference type="NCBI Taxonomy" id="75553"/>
    <lineage>
        <taxon>Eukaryota</taxon>
        <taxon>Fungi</taxon>
        <taxon>Dikarya</taxon>
        <taxon>Ascomycota</taxon>
        <taxon>Pezizomycotina</taxon>
        <taxon>Eurotiomycetes</taxon>
        <taxon>Eurotiomycetidae</taxon>
        <taxon>Eurotiales</taxon>
        <taxon>Aspergillaceae</taxon>
        <taxon>Aspergillus</taxon>
        <taxon>Aspergillus subgen. Fumigati</taxon>
    </lineage>
</organism>